<dbReference type="Pfam" id="PF00149">
    <property type="entry name" value="Metallophos"/>
    <property type="match status" value="1"/>
</dbReference>
<evidence type="ECO:0000313" key="3">
    <source>
        <dbReference type="Proteomes" id="UP000028491"/>
    </source>
</evidence>
<dbReference type="InterPro" id="IPR004843">
    <property type="entry name" value="Calcineurin-like_PHP"/>
</dbReference>
<dbReference type="EMBL" id="CP007588">
    <property type="protein sequence ID" value="AIG66124.1"/>
    <property type="molecule type" value="Genomic_DNA"/>
</dbReference>
<dbReference type="InterPro" id="IPR029052">
    <property type="entry name" value="Metallo-depent_PP-like"/>
</dbReference>
<reference evidence="3" key="2">
    <citation type="submission" date="2014-04" db="EMBL/GenBank/DDBJ databases">
        <title>Complete genome of Weissella ceti strain WS08 isolated from diseased rainbow trout in Brazil.</title>
        <authorList>
            <person name="Figueiredo H.C.P."/>
            <person name="Leal C.A.G."/>
            <person name="Pereira F.L."/>
            <person name="Soares S.C."/>
            <person name="Dorella F.A."/>
            <person name="Carvalho A.F."/>
            <person name="Pereira U.P."/>
            <person name="Azevedo V.A.C."/>
        </authorList>
    </citation>
    <scope>NUCLEOTIDE SEQUENCE [LARGE SCALE GENOMIC DNA]</scope>
    <source>
        <strain evidence="3">WS08</strain>
    </source>
</reference>
<dbReference type="RefSeq" id="WP_009765133.1">
    <property type="nucleotide sequence ID" value="NZ_CP007588.1"/>
</dbReference>
<dbReference type="SUPFAM" id="SSF56300">
    <property type="entry name" value="Metallo-dependent phosphatases"/>
    <property type="match status" value="1"/>
</dbReference>
<feature type="domain" description="Calcineurin-like phosphoesterase" evidence="1">
    <location>
        <begin position="3"/>
        <end position="222"/>
    </location>
</feature>
<dbReference type="NCBIfam" id="TIGR03729">
    <property type="entry name" value="acc_ester"/>
    <property type="match status" value="1"/>
</dbReference>
<protein>
    <submittedName>
        <fullName evidence="2">Phosphohydrolase</fullName>
    </submittedName>
</protein>
<dbReference type="InterPro" id="IPR022302">
    <property type="entry name" value="Phosphoesterase_putative"/>
</dbReference>
<accession>A0ABM5QSR4</accession>
<reference evidence="2 3" key="1">
    <citation type="journal article" date="2014" name="Genome Announc.">
        <title>Whole-Genome Sequence of Weissella ceti Strain WS08, Isolated from Diseased Rainbow Trout in Brazil.</title>
        <authorList>
            <person name="Figueiredo H.C."/>
            <person name="Leal G."/>
            <person name="Pereira F.L."/>
            <person name="Soares S.C."/>
            <person name="Dorella F.A."/>
            <person name="Carvalho A.F."/>
            <person name="Pereira U.P."/>
            <person name="Azevedo V.A."/>
        </authorList>
    </citation>
    <scope>NUCLEOTIDE SEQUENCE [LARGE SCALE GENOMIC DNA]</scope>
    <source>
        <strain evidence="2 3">WS08</strain>
    </source>
</reference>
<evidence type="ECO:0000259" key="1">
    <source>
        <dbReference type="Pfam" id="PF00149"/>
    </source>
</evidence>
<dbReference type="Gene3D" id="3.60.21.10">
    <property type="match status" value="1"/>
</dbReference>
<dbReference type="InterPro" id="IPR052963">
    <property type="entry name" value="Pantetheine_PDE"/>
</dbReference>
<dbReference type="PANTHER" id="PTHR36492:SF2">
    <property type="entry name" value="[ACYL-CARRIER-PROTEIN] PHOSPHODIESTERASE PPTH"/>
    <property type="match status" value="1"/>
</dbReference>
<name>A0ABM5QSR4_9LACO</name>
<proteinExistence type="predicted"/>
<evidence type="ECO:0000313" key="2">
    <source>
        <dbReference type="EMBL" id="AIG66124.1"/>
    </source>
</evidence>
<dbReference type="Proteomes" id="UP000028491">
    <property type="component" value="Chromosome"/>
</dbReference>
<dbReference type="PANTHER" id="PTHR36492">
    <property type="match status" value="1"/>
</dbReference>
<sequence length="266" mass="30648">MLGFISDLHFDINKIDDETAVNVLISVIKRHDLDVLVLVGDTYNDFTRTQQLVQEISDRHDNVQVFFVAGNHDMGRNVSAAELEETYPHYLHKRYVDLPNSNIRLIGHNGWYDYSLSPTVSEEAGWAFHNGLYFDRVIPQNESDLARTDKGLDEMAKLLQQAQADQKEVIFATHFVPIKDDLHVSEDLRLQLVNAMMGSKRVGELLQAQKNVRAVVFGHQHVNPPIRYYDDVPYVNVALGIKKRHQEWLNIDLMTAIEEKMYIFSK</sequence>
<organism evidence="2 3">
    <name type="scientific">Weissella tructae</name>
    <dbReference type="NCBI Taxonomy" id="887702"/>
    <lineage>
        <taxon>Bacteria</taxon>
        <taxon>Bacillati</taxon>
        <taxon>Bacillota</taxon>
        <taxon>Bacilli</taxon>
        <taxon>Lactobacillales</taxon>
        <taxon>Lactobacillaceae</taxon>
        <taxon>Weissella</taxon>
    </lineage>
</organism>
<keyword evidence="3" id="KW-1185">Reference proteome</keyword>
<gene>
    <name evidence="2" type="ORF">WS08_1186</name>
</gene>